<sequence length="238" mass="26249">MMGEALPGAESCGEIYSISEMLCSPARQPLANLIKAGKNGAQCGGVGLGGVKNSCLASGNKEWVSDMLTNNYRGQKQQDVLINEKSVCLDVSVCIRRQECNRKDGCLAFRCNIHQKKAKLNRDFTYKPVLIGAFTAIESSTADRNTSSGQKQNFFRTFTSTLVFTVTSAVCVADRIQEYTSMKRSAWDFSTLPNPHTKEPFGSARNSQYLCQIRSSEHLCYTSEMFCCGLQDVGQTQQ</sequence>
<dbReference type="EMBL" id="VCAZ01000005">
    <property type="protein sequence ID" value="TSK19967.1"/>
    <property type="molecule type" value="Genomic_DNA"/>
</dbReference>
<evidence type="ECO:0000313" key="2">
    <source>
        <dbReference type="Proteomes" id="UP000319801"/>
    </source>
</evidence>
<protein>
    <submittedName>
        <fullName evidence="1">Uncharacterized protein</fullName>
    </submittedName>
</protein>
<keyword evidence="2" id="KW-1185">Reference proteome</keyword>
<organism evidence="1 2">
    <name type="scientific">Bagarius yarrelli</name>
    <name type="common">Goonch</name>
    <name type="synonym">Bagrus yarrelli</name>
    <dbReference type="NCBI Taxonomy" id="175774"/>
    <lineage>
        <taxon>Eukaryota</taxon>
        <taxon>Metazoa</taxon>
        <taxon>Chordata</taxon>
        <taxon>Craniata</taxon>
        <taxon>Vertebrata</taxon>
        <taxon>Euteleostomi</taxon>
        <taxon>Actinopterygii</taxon>
        <taxon>Neopterygii</taxon>
        <taxon>Teleostei</taxon>
        <taxon>Ostariophysi</taxon>
        <taxon>Siluriformes</taxon>
        <taxon>Sisoridae</taxon>
        <taxon>Sisorinae</taxon>
        <taxon>Bagarius</taxon>
    </lineage>
</organism>
<accession>A0A556TLB6</accession>
<evidence type="ECO:0000313" key="1">
    <source>
        <dbReference type="EMBL" id="TSK19967.1"/>
    </source>
</evidence>
<dbReference type="AlphaFoldDB" id="A0A556TLB6"/>
<reference evidence="1 2" key="1">
    <citation type="journal article" date="2019" name="Genome Biol. Evol.">
        <title>Whole-Genome Sequencing of the Giant Devil Catfish, Bagarius yarrelli.</title>
        <authorList>
            <person name="Jiang W."/>
            <person name="Lv Y."/>
            <person name="Cheng L."/>
            <person name="Yang K."/>
            <person name="Chao B."/>
            <person name="Wang X."/>
            <person name="Li Y."/>
            <person name="Pan X."/>
            <person name="You X."/>
            <person name="Zhang Y."/>
            <person name="Yang J."/>
            <person name="Li J."/>
            <person name="Zhang X."/>
            <person name="Liu S."/>
            <person name="Sun C."/>
            <person name="Yang J."/>
            <person name="Shi Q."/>
        </authorList>
    </citation>
    <scope>NUCLEOTIDE SEQUENCE [LARGE SCALE GENOMIC DNA]</scope>
    <source>
        <strain evidence="1">JWS20170419001</strain>
        <tissue evidence="1">Muscle</tissue>
    </source>
</reference>
<name>A0A556TLB6_BAGYA</name>
<comment type="caution">
    <text evidence="1">The sequence shown here is derived from an EMBL/GenBank/DDBJ whole genome shotgun (WGS) entry which is preliminary data.</text>
</comment>
<dbReference type="Proteomes" id="UP000319801">
    <property type="component" value="Unassembled WGS sequence"/>
</dbReference>
<gene>
    <name evidence="1" type="ORF">Baya_1515</name>
</gene>
<proteinExistence type="predicted"/>